<keyword evidence="3" id="KW-1185">Reference proteome</keyword>
<dbReference type="AlphaFoldDB" id="A0A401XNA7"/>
<dbReference type="InterPro" id="IPR016176">
    <property type="entry name" value="Cbl-dep_enz_cat"/>
</dbReference>
<dbReference type="RefSeq" id="WP_124398557.1">
    <property type="nucleotide sequence ID" value="NZ_BHZE01000025.1"/>
</dbReference>
<dbReference type="SUPFAM" id="SSF51703">
    <property type="entry name" value="Cobalamin (vitamin B12)-dependent enzymes"/>
    <property type="match status" value="1"/>
</dbReference>
<sequence length="428" mass="49051">MDFNLHFDNQTYSDWLKLWLKESGGKQPEEFVKKLDRGVELKPFYHYSENKNPQYTSDTLHEIAVSEWVDLPEEKDEYVNAFILKALNSGASGLYLNVYKQPNWELLLKEVGLEYIQTTIDFKTDFHKGYRSLEAFLSLTRNENSAKKVYVVLPWHGHQEVFSETLQEIQTDFHGLLVDLAEPLEAGLPPGLVLALGLEILNAIRQTKPQMLQHTGFLTATVGNTYQDLVFNRALKILVKAWIEKANIQIDNVYIHTRTGRMDMGSADVYNNLIRNSIKTLSAIISGTNSVTVLPYNYFKTSADSDALRWARNQALIAIYESKLTYYSDPVAGSYALESLTERFIDAALEYQNEIQQFKTLSDLFESSYYSDALSQARQTILEEYKNGNKVMVGISKYRPTNEQVEELKKAFREGSPFEPFVIQNHLA</sequence>
<evidence type="ECO:0000313" key="2">
    <source>
        <dbReference type="EMBL" id="GCD78501.1"/>
    </source>
</evidence>
<name>A0A401XNA7_9FLAO</name>
<dbReference type="PANTHER" id="PTHR48101">
    <property type="entry name" value="METHYLMALONYL-COA MUTASE, MITOCHONDRIAL-RELATED"/>
    <property type="match status" value="1"/>
</dbReference>
<evidence type="ECO:0000259" key="1">
    <source>
        <dbReference type="Pfam" id="PF01642"/>
    </source>
</evidence>
<feature type="domain" description="Methylmalonyl-CoA mutase alpha/beta chain catalytic" evidence="1">
    <location>
        <begin position="222"/>
        <end position="406"/>
    </location>
</feature>
<dbReference type="EMBL" id="BHZE01000025">
    <property type="protein sequence ID" value="GCD78501.1"/>
    <property type="molecule type" value="Genomic_DNA"/>
</dbReference>
<accession>A0A401XNA7</accession>
<dbReference type="InterPro" id="IPR006099">
    <property type="entry name" value="MeMalonylCoA_mutase_a/b_cat"/>
</dbReference>
<dbReference type="GO" id="GO:0031419">
    <property type="term" value="F:cobalamin binding"/>
    <property type="evidence" value="ECO:0007669"/>
    <property type="project" value="InterPro"/>
</dbReference>
<gene>
    <name evidence="2" type="ORF">JCM31826_19830</name>
</gene>
<dbReference type="Proteomes" id="UP000286715">
    <property type="component" value="Unassembled WGS sequence"/>
</dbReference>
<dbReference type="OrthoDB" id="9762378at2"/>
<protein>
    <recommendedName>
        <fullName evidence="1">Methylmalonyl-CoA mutase alpha/beta chain catalytic domain-containing protein</fullName>
    </recommendedName>
</protein>
<evidence type="ECO:0000313" key="3">
    <source>
        <dbReference type="Proteomes" id="UP000286715"/>
    </source>
</evidence>
<comment type="caution">
    <text evidence="2">The sequence shown here is derived from an EMBL/GenBank/DDBJ whole genome shotgun (WGS) entry which is preliminary data.</text>
</comment>
<dbReference type="Gene3D" id="3.20.20.240">
    <property type="entry name" value="Methylmalonyl-CoA mutase"/>
    <property type="match status" value="1"/>
</dbReference>
<organism evidence="2 3">
    <name type="scientific">Thermaurantimonas aggregans</name>
    <dbReference type="NCBI Taxonomy" id="2173829"/>
    <lineage>
        <taxon>Bacteria</taxon>
        <taxon>Pseudomonadati</taxon>
        <taxon>Bacteroidota</taxon>
        <taxon>Flavobacteriia</taxon>
        <taxon>Flavobacteriales</taxon>
        <taxon>Schleiferiaceae</taxon>
        <taxon>Thermaurantimonas</taxon>
    </lineage>
</organism>
<dbReference type="Pfam" id="PF01642">
    <property type="entry name" value="MM_CoA_mutase"/>
    <property type="match status" value="1"/>
</dbReference>
<reference evidence="2 3" key="1">
    <citation type="submission" date="2018-11" db="EMBL/GenBank/DDBJ databases">
        <title>Schleiferia aggregans sp. nov., a moderately thermophilic heterotrophic bacterium isolated from microbial mats at a terrestrial hot spring.</title>
        <authorList>
            <person name="Iino T."/>
            <person name="Ohkuma M."/>
            <person name="Haruta S."/>
        </authorList>
    </citation>
    <scope>NUCLEOTIDE SEQUENCE [LARGE SCALE GENOMIC DNA]</scope>
    <source>
        <strain evidence="2 3">LA</strain>
    </source>
</reference>
<proteinExistence type="predicted"/>
<dbReference type="GO" id="GO:0016866">
    <property type="term" value="F:intramolecular transferase activity"/>
    <property type="evidence" value="ECO:0007669"/>
    <property type="project" value="InterPro"/>
</dbReference>